<organism evidence="1 2">
    <name type="scientific">Kingdonia uniflora</name>
    <dbReference type="NCBI Taxonomy" id="39325"/>
    <lineage>
        <taxon>Eukaryota</taxon>
        <taxon>Viridiplantae</taxon>
        <taxon>Streptophyta</taxon>
        <taxon>Embryophyta</taxon>
        <taxon>Tracheophyta</taxon>
        <taxon>Spermatophyta</taxon>
        <taxon>Magnoliopsida</taxon>
        <taxon>Ranunculales</taxon>
        <taxon>Circaeasteraceae</taxon>
        <taxon>Kingdonia</taxon>
    </lineage>
</organism>
<dbReference type="EMBL" id="JACGCM010001927">
    <property type="protein sequence ID" value="KAF6147294.1"/>
    <property type="molecule type" value="Genomic_DNA"/>
</dbReference>
<name>A0A7J7LXK3_9MAGN</name>
<comment type="caution">
    <text evidence="1">The sequence shown here is derived from an EMBL/GenBank/DDBJ whole genome shotgun (WGS) entry which is preliminary data.</text>
</comment>
<keyword evidence="2" id="KW-1185">Reference proteome</keyword>
<evidence type="ECO:0000313" key="1">
    <source>
        <dbReference type="EMBL" id="KAF6147294.1"/>
    </source>
</evidence>
<protein>
    <submittedName>
        <fullName evidence="1">Uncharacterized protein</fullName>
    </submittedName>
</protein>
<gene>
    <name evidence="1" type="ORF">GIB67_009777</name>
</gene>
<sequence length="163" mass="18747">MILGDMPSLASVPLFDDLGLYEMVEGDMTMVAVEVGKSDIVFFNLEEAVGEAYQLILMESKLDVTLKKRHTLTNVEINERVFKMAYQMNQLHSHLDELLPGVLLESLIQRPISQDEKSQVDQVWSLRNDELSPEAKKDNRSTYRRIGEETVYLNTLYTLHLKE</sequence>
<dbReference type="AlphaFoldDB" id="A0A7J7LXK3"/>
<reference evidence="1 2" key="1">
    <citation type="journal article" date="2020" name="IScience">
        <title>Genome Sequencing of the Endangered Kingdonia uniflora (Circaeasteraceae, Ranunculales) Reveals Potential Mechanisms of Evolutionary Specialization.</title>
        <authorList>
            <person name="Sun Y."/>
            <person name="Deng T."/>
            <person name="Zhang A."/>
            <person name="Moore M.J."/>
            <person name="Landis J.B."/>
            <person name="Lin N."/>
            <person name="Zhang H."/>
            <person name="Zhang X."/>
            <person name="Huang J."/>
            <person name="Zhang X."/>
            <person name="Sun H."/>
            <person name="Wang H."/>
        </authorList>
    </citation>
    <scope>NUCLEOTIDE SEQUENCE [LARGE SCALE GENOMIC DNA]</scope>
    <source>
        <strain evidence="1">TB1705</strain>
        <tissue evidence="1">Leaf</tissue>
    </source>
</reference>
<proteinExistence type="predicted"/>
<accession>A0A7J7LXK3</accession>
<dbReference type="Proteomes" id="UP000541444">
    <property type="component" value="Unassembled WGS sequence"/>
</dbReference>
<evidence type="ECO:0000313" key="2">
    <source>
        <dbReference type="Proteomes" id="UP000541444"/>
    </source>
</evidence>